<dbReference type="RefSeq" id="XP_012179619.1">
    <property type="nucleotide sequence ID" value="XM_012324229.1"/>
</dbReference>
<dbReference type="AlphaFoldDB" id="J4I908"/>
<dbReference type="GeneID" id="24095247"/>
<comment type="similarity">
    <text evidence="2">Belongs to the eukaryotic/archaeal PrmC-related family.</text>
</comment>
<dbReference type="GO" id="GO:0035657">
    <property type="term" value="C:eRF1 methyltransferase complex"/>
    <property type="evidence" value="ECO:0007669"/>
    <property type="project" value="TreeGrafter"/>
</dbReference>
<gene>
    <name evidence="7" type="ORF">FIBRA_02366</name>
</gene>
<evidence type="ECO:0008006" key="9">
    <source>
        <dbReference type="Google" id="ProtNLM"/>
    </source>
</evidence>
<keyword evidence="3" id="KW-0489">Methyltransferase</keyword>
<dbReference type="STRING" id="599839.J4I908"/>
<evidence type="ECO:0000313" key="8">
    <source>
        <dbReference type="Proteomes" id="UP000006352"/>
    </source>
</evidence>
<sequence>MIPTPDLTHLNRGDYLHVYEPAEDTFILLDALEQDAEELRALAPLISLEIGFIGQILGSSGTLCITTDINPHACRCTQRTGIKNKIPIDPILASLSTPFYRRLQHAVDILTFNPPYVPTVFDEMEAAQVTAGITGSWAGGTDGMDITNVFLKQVEHLLSPTGRLYLVAVKENDVPGICERMRQEYGLQSTVVLHRRAGREHLFVVRFCR</sequence>
<dbReference type="HOGENOM" id="CLU_018398_6_0_1"/>
<organism evidence="7 8">
    <name type="scientific">Fibroporia radiculosa</name>
    <dbReference type="NCBI Taxonomy" id="599839"/>
    <lineage>
        <taxon>Eukaryota</taxon>
        <taxon>Fungi</taxon>
        <taxon>Dikarya</taxon>
        <taxon>Basidiomycota</taxon>
        <taxon>Agaricomycotina</taxon>
        <taxon>Agaricomycetes</taxon>
        <taxon>Polyporales</taxon>
        <taxon>Fibroporiaceae</taxon>
        <taxon>Fibroporia</taxon>
    </lineage>
</organism>
<evidence type="ECO:0000256" key="4">
    <source>
        <dbReference type="ARBA" id="ARBA00022679"/>
    </source>
</evidence>
<dbReference type="InterPro" id="IPR052190">
    <property type="entry name" value="Euk-Arch_PrmC-MTase"/>
</dbReference>
<name>J4I908_9APHY</name>
<dbReference type="Gene3D" id="3.40.50.150">
    <property type="entry name" value="Vaccinia Virus protein VP39"/>
    <property type="match status" value="1"/>
</dbReference>
<evidence type="ECO:0000256" key="5">
    <source>
        <dbReference type="ARBA" id="ARBA00022691"/>
    </source>
</evidence>
<dbReference type="GO" id="GO:0008757">
    <property type="term" value="F:S-adenosylmethionine-dependent methyltransferase activity"/>
    <property type="evidence" value="ECO:0007669"/>
    <property type="project" value="TreeGrafter"/>
</dbReference>
<dbReference type="GO" id="GO:0032259">
    <property type="term" value="P:methylation"/>
    <property type="evidence" value="ECO:0007669"/>
    <property type="project" value="UniProtKB-KW"/>
</dbReference>
<comment type="subcellular location">
    <subcellularLocation>
        <location evidence="1">Nucleus</location>
    </subcellularLocation>
</comment>
<dbReference type="PANTHER" id="PTHR45875">
    <property type="entry name" value="METHYLTRANSFERASE N6AMT1"/>
    <property type="match status" value="1"/>
</dbReference>
<dbReference type="PANTHER" id="PTHR45875:SF1">
    <property type="entry name" value="METHYLTRANSFERASE N6AMT1"/>
    <property type="match status" value="1"/>
</dbReference>
<dbReference type="InParanoid" id="J4I908"/>
<dbReference type="InterPro" id="IPR029063">
    <property type="entry name" value="SAM-dependent_MTases_sf"/>
</dbReference>
<keyword evidence="4" id="KW-0808">Transferase</keyword>
<dbReference type="OrthoDB" id="406152at2759"/>
<dbReference type="EMBL" id="HE796979">
    <property type="protein sequence ID" value="CCM00336.1"/>
    <property type="molecule type" value="Genomic_DNA"/>
</dbReference>
<keyword evidence="6" id="KW-0539">Nucleus</keyword>
<dbReference type="GO" id="GO:0008276">
    <property type="term" value="F:protein methyltransferase activity"/>
    <property type="evidence" value="ECO:0007669"/>
    <property type="project" value="TreeGrafter"/>
</dbReference>
<evidence type="ECO:0000256" key="6">
    <source>
        <dbReference type="ARBA" id="ARBA00023242"/>
    </source>
</evidence>
<accession>J4I908</accession>
<dbReference type="FunFam" id="3.40.50.150:FF:000077">
    <property type="entry name" value="HemK methyltransferase family member 2"/>
    <property type="match status" value="1"/>
</dbReference>
<evidence type="ECO:0000256" key="3">
    <source>
        <dbReference type="ARBA" id="ARBA00022603"/>
    </source>
</evidence>
<keyword evidence="5" id="KW-0949">S-adenosyl-L-methionine</keyword>
<protein>
    <recommendedName>
        <fullName evidence="9">Methyltransferase small domain-containing protein</fullName>
    </recommendedName>
</protein>
<dbReference type="GO" id="GO:0005634">
    <property type="term" value="C:nucleus"/>
    <property type="evidence" value="ECO:0007669"/>
    <property type="project" value="UniProtKB-SubCell"/>
</dbReference>
<evidence type="ECO:0000256" key="2">
    <source>
        <dbReference type="ARBA" id="ARBA00006149"/>
    </source>
</evidence>
<dbReference type="Proteomes" id="UP000006352">
    <property type="component" value="Unassembled WGS sequence"/>
</dbReference>
<evidence type="ECO:0000313" key="7">
    <source>
        <dbReference type="EMBL" id="CCM00336.1"/>
    </source>
</evidence>
<dbReference type="FunCoup" id="J4I908">
    <property type="interactions" value="121"/>
</dbReference>
<keyword evidence="8" id="KW-1185">Reference proteome</keyword>
<evidence type="ECO:0000256" key="1">
    <source>
        <dbReference type="ARBA" id="ARBA00004123"/>
    </source>
</evidence>
<reference evidence="7 8" key="1">
    <citation type="journal article" date="2012" name="Appl. Environ. Microbiol.">
        <title>Short-read sequencing for genomic analysis of the brown rot fungus Fibroporia radiculosa.</title>
        <authorList>
            <person name="Tang J.D."/>
            <person name="Perkins A.D."/>
            <person name="Sonstegard T.S."/>
            <person name="Schroeder S.G."/>
            <person name="Burgess S.C."/>
            <person name="Diehl S.V."/>
        </authorList>
    </citation>
    <scope>NUCLEOTIDE SEQUENCE [LARGE SCALE GENOMIC DNA]</scope>
    <source>
        <strain evidence="7 8">TFFH 294</strain>
    </source>
</reference>
<proteinExistence type="inferred from homology"/>
<dbReference type="SUPFAM" id="SSF53335">
    <property type="entry name" value="S-adenosyl-L-methionine-dependent methyltransferases"/>
    <property type="match status" value="1"/>
</dbReference>